<dbReference type="VEuPathDB" id="TriTrypDB:TcIL3000_10_3500"/>
<dbReference type="EMBL" id="HE575323">
    <property type="protein sequence ID" value="CCC93589.1"/>
    <property type="molecule type" value="Genomic_DNA"/>
</dbReference>
<sequence length="203" mass="23098">MTPCPGLLHFLPPSCYSVEIPSAQICFFSVADPAVRCSCHTLVLVSSRVSLWISPSESNSQPLSVYSRYFSYSHSAPRDVSLFGCFFLVLMHVPVCEHFFQNVFLVLPYIKEKKQESPLKIFLVEWKIQTYLRSDLCDAVLQKPHLFLHRLGLRHLTELSSKRPFTDPFSKPLTCPLPLSRSSRDAFSMGFLIVAKTHCLSKI</sequence>
<reference evidence="1" key="1">
    <citation type="journal article" date="2012" name="Proc. Natl. Acad. Sci. U.S.A.">
        <title>Antigenic diversity is generated by distinct evolutionary mechanisms in African trypanosome species.</title>
        <authorList>
            <person name="Jackson A.P."/>
            <person name="Berry A."/>
            <person name="Aslett M."/>
            <person name="Allison H.C."/>
            <person name="Burton P."/>
            <person name="Vavrova-Anderson J."/>
            <person name="Brown R."/>
            <person name="Browne H."/>
            <person name="Corton N."/>
            <person name="Hauser H."/>
            <person name="Gamble J."/>
            <person name="Gilderthorp R."/>
            <person name="Marcello L."/>
            <person name="McQuillan J."/>
            <person name="Otto T.D."/>
            <person name="Quail M.A."/>
            <person name="Sanders M.J."/>
            <person name="van Tonder A."/>
            <person name="Ginger M.L."/>
            <person name="Field M.C."/>
            <person name="Barry J.D."/>
            <person name="Hertz-Fowler C."/>
            <person name="Berriman M."/>
        </authorList>
    </citation>
    <scope>NUCLEOTIDE SEQUENCE</scope>
    <source>
        <strain evidence="1">IL3000</strain>
    </source>
</reference>
<gene>
    <name evidence="1" type="ORF">TCIL3000_10_3500</name>
</gene>
<protein>
    <submittedName>
        <fullName evidence="1">Uncharacterized protein TCIL3000_10_3500</fullName>
    </submittedName>
</protein>
<evidence type="ECO:0000313" key="1">
    <source>
        <dbReference type="EMBL" id="CCC93589.1"/>
    </source>
</evidence>
<name>G0UW23_TRYCI</name>
<proteinExistence type="predicted"/>
<accession>G0UW23</accession>
<organism evidence="1">
    <name type="scientific">Trypanosoma congolense (strain IL3000)</name>
    <dbReference type="NCBI Taxonomy" id="1068625"/>
    <lineage>
        <taxon>Eukaryota</taxon>
        <taxon>Discoba</taxon>
        <taxon>Euglenozoa</taxon>
        <taxon>Kinetoplastea</taxon>
        <taxon>Metakinetoplastina</taxon>
        <taxon>Trypanosomatida</taxon>
        <taxon>Trypanosomatidae</taxon>
        <taxon>Trypanosoma</taxon>
        <taxon>Nannomonas</taxon>
    </lineage>
</organism>
<dbReference type="AlphaFoldDB" id="G0UW23"/>